<dbReference type="InterPro" id="IPR014043">
    <property type="entry name" value="Acyl_transferase_dom"/>
</dbReference>
<dbReference type="InterPro" id="IPR001227">
    <property type="entry name" value="Ac_transferase_dom_sf"/>
</dbReference>
<evidence type="ECO:0000256" key="3">
    <source>
        <dbReference type="ARBA" id="ARBA00023315"/>
    </source>
</evidence>
<dbReference type="PANTHER" id="PTHR42681">
    <property type="entry name" value="MALONYL-COA-ACYL CARRIER PROTEIN TRANSACYLASE, MITOCHONDRIAL"/>
    <property type="match status" value="1"/>
</dbReference>
<name>A0A1L0BX62_9ASCO</name>
<dbReference type="InterPro" id="IPR050858">
    <property type="entry name" value="Mal-CoA-ACP_Trans/PKS_FabD"/>
</dbReference>
<dbReference type="GO" id="GO:0005739">
    <property type="term" value="C:mitochondrion"/>
    <property type="evidence" value="ECO:0007669"/>
    <property type="project" value="TreeGrafter"/>
</dbReference>
<evidence type="ECO:0000313" key="7">
    <source>
        <dbReference type="Proteomes" id="UP000182334"/>
    </source>
</evidence>
<dbReference type="GO" id="GO:0006633">
    <property type="term" value="P:fatty acid biosynthetic process"/>
    <property type="evidence" value="ECO:0007669"/>
    <property type="project" value="TreeGrafter"/>
</dbReference>
<evidence type="ECO:0000259" key="5">
    <source>
        <dbReference type="SMART" id="SM00827"/>
    </source>
</evidence>
<organism evidence="6 7">
    <name type="scientific">Sungouiella intermedia</name>
    <dbReference type="NCBI Taxonomy" id="45354"/>
    <lineage>
        <taxon>Eukaryota</taxon>
        <taxon>Fungi</taxon>
        <taxon>Dikarya</taxon>
        <taxon>Ascomycota</taxon>
        <taxon>Saccharomycotina</taxon>
        <taxon>Pichiomycetes</taxon>
        <taxon>Metschnikowiaceae</taxon>
        <taxon>Sungouiella</taxon>
    </lineage>
</organism>
<evidence type="ECO:0000256" key="1">
    <source>
        <dbReference type="ARBA" id="ARBA00013258"/>
    </source>
</evidence>
<gene>
    <name evidence="6" type="ORF">SAMEA4029010_CIC11G00000001445</name>
</gene>
<dbReference type="Gene3D" id="3.40.366.10">
    <property type="entry name" value="Malonyl-Coenzyme A Acyl Carrier Protein, domain 2"/>
    <property type="match status" value="1"/>
</dbReference>
<dbReference type="SUPFAM" id="SSF52151">
    <property type="entry name" value="FabD/lysophospholipase-like"/>
    <property type="match status" value="1"/>
</dbReference>
<dbReference type="EMBL" id="LT635760">
    <property type="protein sequence ID" value="SGZ55937.1"/>
    <property type="molecule type" value="Genomic_DNA"/>
</dbReference>
<keyword evidence="2" id="KW-0808">Transferase</keyword>
<dbReference type="Gene3D" id="3.30.70.250">
    <property type="entry name" value="Malonyl-CoA ACP transacylase, ACP-binding"/>
    <property type="match status" value="1"/>
</dbReference>
<dbReference type="SMART" id="SM00827">
    <property type="entry name" value="PKS_AT"/>
    <property type="match status" value="1"/>
</dbReference>
<evidence type="ECO:0000256" key="4">
    <source>
        <dbReference type="ARBA" id="ARBA00048462"/>
    </source>
</evidence>
<dbReference type="Proteomes" id="UP000182334">
    <property type="component" value="Chromosome V"/>
</dbReference>
<evidence type="ECO:0000313" key="6">
    <source>
        <dbReference type="EMBL" id="SGZ55937.1"/>
    </source>
</evidence>
<dbReference type="Pfam" id="PF00698">
    <property type="entry name" value="Acyl_transf_1"/>
    <property type="match status" value="1"/>
</dbReference>
<dbReference type="OrthoDB" id="541883at2759"/>
<sequence length="323" mass="35437">MLLLIRRASTFAVACPGQGIIVRGCLNALKSHQHLLQKSLDCVDETLGCNFSSHLLDSPSLTPDSWSQSTANAQPAIVASTYVLYSLFKELHGIDLACDSRVSYLMGHSLGEYTALLLGGALTLPQAIAVVRKRGLLMEQLVQQKKYAMTVLVFKPAEFDRVVDIAKEHGILACINNSTQVLISGEPEQLQKAVDVINLPKKRILKQAQLPVTIPFHNSVLSPMDDQLAALVIDERRSSKPVISNLTGQPCEDYPFSNTVKSNSLPVQWKKSMEFLIEQGVSQIVNLGPGNAVDAINGRFKVHNWPLKGLEDFDKLAEALRAE</sequence>
<dbReference type="InterPro" id="IPR016035">
    <property type="entry name" value="Acyl_Trfase/lysoPLipase"/>
</dbReference>
<proteinExistence type="predicted"/>
<accession>A0A1L0BX62</accession>
<feature type="domain" description="Malonyl-CoA:ACP transacylase (MAT)" evidence="5">
    <location>
        <begin position="14"/>
        <end position="300"/>
    </location>
</feature>
<protein>
    <recommendedName>
        <fullName evidence="1">[acyl-carrier-protein] S-malonyltransferase</fullName>
        <ecNumber evidence="1">2.3.1.39</ecNumber>
    </recommendedName>
</protein>
<dbReference type="EC" id="2.3.1.39" evidence="1"/>
<keyword evidence="3" id="KW-0012">Acyltransferase</keyword>
<keyword evidence="7" id="KW-1185">Reference proteome</keyword>
<reference evidence="6 7" key="1">
    <citation type="submission" date="2016-10" db="EMBL/GenBank/DDBJ databases">
        <authorList>
            <person name="de Groot N.N."/>
        </authorList>
    </citation>
    <scope>NUCLEOTIDE SEQUENCE [LARGE SCALE GENOMIC DNA]</scope>
    <source>
        <strain evidence="6 7">CBS 141442</strain>
    </source>
</reference>
<dbReference type="STRING" id="45354.A0A1L0BX62"/>
<dbReference type="PANTHER" id="PTHR42681:SF1">
    <property type="entry name" value="MALONYL-COA-ACYL CARRIER PROTEIN TRANSACYLASE, MITOCHONDRIAL"/>
    <property type="match status" value="1"/>
</dbReference>
<comment type="catalytic activity">
    <reaction evidence="4">
        <text>holo-[ACP] + malonyl-CoA = malonyl-[ACP] + CoA</text>
        <dbReference type="Rhea" id="RHEA:41792"/>
        <dbReference type="Rhea" id="RHEA-COMP:9623"/>
        <dbReference type="Rhea" id="RHEA-COMP:9685"/>
        <dbReference type="ChEBI" id="CHEBI:57287"/>
        <dbReference type="ChEBI" id="CHEBI:57384"/>
        <dbReference type="ChEBI" id="CHEBI:64479"/>
        <dbReference type="ChEBI" id="CHEBI:78449"/>
        <dbReference type="EC" id="2.3.1.39"/>
    </reaction>
</comment>
<evidence type="ECO:0000256" key="2">
    <source>
        <dbReference type="ARBA" id="ARBA00022679"/>
    </source>
</evidence>
<dbReference type="GO" id="GO:0004314">
    <property type="term" value="F:[acyl-carrier-protein] S-malonyltransferase activity"/>
    <property type="evidence" value="ECO:0007669"/>
    <property type="project" value="UniProtKB-EC"/>
</dbReference>
<dbReference type="AlphaFoldDB" id="A0A1L0BX62"/>